<accession>A0A9Q0YP16</accession>
<feature type="compositionally biased region" description="Polar residues" evidence="1">
    <location>
        <begin position="67"/>
        <end position="76"/>
    </location>
</feature>
<dbReference type="GO" id="GO:0001786">
    <property type="term" value="F:phosphatidylserine binding"/>
    <property type="evidence" value="ECO:0007669"/>
    <property type="project" value="TreeGrafter"/>
</dbReference>
<dbReference type="AlphaFoldDB" id="A0A9Q0YP16"/>
<dbReference type="GO" id="GO:0070382">
    <property type="term" value="C:exocytic vesicle"/>
    <property type="evidence" value="ECO:0007669"/>
    <property type="project" value="TreeGrafter"/>
</dbReference>
<evidence type="ECO:0000259" key="2">
    <source>
        <dbReference type="PROSITE" id="PS50004"/>
    </source>
</evidence>
<dbReference type="Pfam" id="PF00168">
    <property type="entry name" value="C2"/>
    <property type="match status" value="1"/>
</dbReference>
<dbReference type="SUPFAM" id="SSF49562">
    <property type="entry name" value="C2 domain (Calcium/lipid-binding domain, CaLB)"/>
    <property type="match status" value="1"/>
</dbReference>
<evidence type="ECO:0000313" key="3">
    <source>
        <dbReference type="EMBL" id="KAJ8025942.1"/>
    </source>
</evidence>
<dbReference type="InterPro" id="IPR035892">
    <property type="entry name" value="C2_domain_sf"/>
</dbReference>
<gene>
    <name evidence="3" type="ORF">HOLleu_33653</name>
</gene>
<feature type="domain" description="C2" evidence="2">
    <location>
        <begin position="266"/>
        <end position="395"/>
    </location>
</feature>
<dbReference type="EMBL" id="JAIZAY010000017">
    <property type="protein sequence ID" value="KAJ8025942.1"/>
    <property type="molecule type" value="Genomic_DNA"/>
</dbReference>
<dbReference type="GO" id="GO:0005509">
    <property type="term" value="F:calcium ion binding"/>
    <property type="evidence" value="ECO:0007669"/>
    <property type="project" value="TreeGrafter"/>
</dbReference>
<evidence type="ECO:0000313" key="4">
    <source>
        <dbReference type="Proteomes" id="UP001152320"/>
    </source>
</evidence>
<keyword evidence="4" id="KW-1185">Reference proteome</keyword>
<dbReference type="GO" id="GO:0005886">
    <property type="term" value="C:plasma membrane"/>
    <property type="evidence" value="ECO:0007669"/>
    <property type="project" value="TreeGrafter"/>
</dbReference>
<proteinExistence type="predicted"/>
<sequence>MYDSLRSLSPVIKHGSVQEFTIPSFPSGSKGSRRRSQSVVNRLPQAGALHGPIRKFSATEHISTSSLPFSTFDSPGSKSHKLTSTSLTNMPRRIAPRLSQIKECHSLQSTSKVSESFESSLGSAGEKSQTSIFFSTVGEIKPCLYQEKKGADLLESSSRSCPESVSSVHRLRFQMDYSIRQKQLNISLLNINRMHEGAAHINVAKIKTKVKLFNSCDKKPLKVVWATSKDPTNLSSVVQFKGLSVEQLVTSSVRFSSYMTGKGLTKRKHLGESVEEICQQNLCGIVNHSILRNKPELHFFNFSVFSSAPYVTLTLVNEDGLKIGEGTTNRVWFTKNPVFKQSFLFKLPQKNLTGLGLRLTVKNGNILSPRKTMGELMFSWPREKWQQSSTSLQWKKMLKNPGIAVDAWHDISYIL</sequence>
<dbReference type="PROSITE" id="PS50004">
    <property type="entry name" value="C2"/>
    <property type="match status" value="1"/>
</dbReference>
<dbReference type="PANTHER" id="PTHR10024">
    <property type="entry name" value="SYNAPTOTAGMIN"/>
    <property type="match status" value="1"/>
</dbReference>
<dbReference type="GO" id="GO:0000149">
    <property type="term" value="F:SNARE binding"/>
    <property type="evidence" value="ECO:0007669"/>
    <property type="project" value="TreeGrafter"/>
</dbReference>
<reference evidence="3" key="1">
    <citation type="submission" date="2021-10" db="EMBL/GenBank/DDBJ databases">
        <title>Tropical sea cucumber genome reveals ecological adaptation and Cuvierian tubules defense mechanism.</title>
        <authorList>
            <person name="Chen T."/>
        </authorList>
    </citation>
    <scope>NUCLEOTIDE SEQUENCE</scope>
    <source>
        <strain evidence="3">Nanhai2018</strain>
        <tissue evidence="3">Muscle</tissue>
    </source>
</reference>
<dbReference type="Proteomes" id="UP001152320">
    <property type="component" value="Chromosome 17"/>
</dbReference>
<evidence type="ECO:0000256" key="1">
    <source>
        <dbReference type="SAM" id="MobiDB-lite"/>
    </source>
</evidence>
<organism evidence="3 4">
    <name type="scientific">Holothuria leucospilota</name>
    <name type="common">Black long sea cucumber</name>
    <name type="synonym">Mertensiothuria leucospilota</name>
    <dbReference type="NCBI Taxonomy" id="206669"/>
    <lineage>
        <taxon>Eukaryota</taxon>
        <taxon>Metazoa</taxon>
        <taxon>Echinodermata</taxon>
        <taxon>Eleutherozoa</taxon>
        <taxon>Echinozoa</taxon>
        <taxon>Holothuroidea</taxon>
        <taxon>Aspidochirotacea</taxon>
        <taxon>Aspidochirotida</taxon>
        <taxon>Holothuriidae</taxon>
        <taxon>Holothuria</taxon>
    </lineage>
</organism>
<protein>
    <recommendedName>
        <fullName evidence="2">C2 domain-containing protein</fullName>
    </recommendedName>
</protein>
<dbReference type="Gene3D" id="2.60.40.150">
    <property type="entry name" value="C2 domain"/>
    <property type="match status" value="1"/>
</dbReference>
<dbReference type="GO" id="GO:0005544">
    <property type="term" value="F:calcium-dependent phospholipid binding"/>
    <property type="evidence" value="ECO:0007669"/>
    <property type="project" value="TreeGrafter"/>
</dbReference>
<dbReference type="InterPro" id="IPR000008">
    <property type="entry name" value="C2_dom"/>
</dbReference>
<dbReference type="GO" id="GO:0030276">
    <property type="term" value="F:clathrin binding"/>
    <property type="evidence" value="ECO:0007669"/>
    <property type="project" value="TreeGrafter"/>
</dbReference>
<comment type="caution">
    <text evidence="3">The sequence shown here is derived from an EMBL/GenBank/DDBJ whole genome shotgun (WGS) entry which is preliminary data.</text>
</comment>
<dbReference type="GO" id="GO:0017156">
    <property type="term" value="P:calcium-ion regulated exocytosis"/>
    <property type="evidence" value="ECO:0007669"/>
    <property type="project" value="TreeGrafter"/>
</dbReference>
<dbReference type="OrthoDB" id="10593086at2759"/>
<feature type="region of interest" description="Disordered" evidence="1">
    <location>
        <begin position="67"/>
        <end position="93"/>
    </location>
</feature>
<name>A0A9Q0YP16_HOLLE</name>